<dbReference type="Gene3D" id="1.10.10.10">
    <property type="entry name" value="Winged helix-like DNA-binding domain superfamily/Winged helix DNA-binding domain"/>
    <property type="match status" value="1"/>
</dbReference>
<dbReference type="InterPro" id="IPR000944">
    <property type="entry name" value="Tscrpt_reg_Rrf2"/>
</dbReference>
<name>A0A5B7TVS0_9FLAO</name>
<dbReference type="Proteomes" id="UP000306229">
    <property type="component" value="Chromosome"/>
</dbReference>
<dbReference type="PANTHER" id="PTHR33221:SF13">
    <property type="entry name" value="TRANSCRIPTIONAL REGULATOR-RELATED"/>
    <property type="match status" value="1"/>
</dbReference>
<protein>
    <submittedName>
        <fullName evidence="1">Rrf2 family transcriptional regulator</fullName>
    </submittedName>
</protein>
<dbReference type="InterPro" id="IPR036390">
    <property type="entry name" value="WH_DNA-bd_sf"/>
</dbReference>
<organism evidence="1 2">
    <name type="scientific">Aureibaculum algae</name>
    <dbReference type="NCBI Taxonomy" id="2584122"/>
    <lineage>
        <taxon>Bacteria</taxon>
        <taxon>Pseudomonadati</taxon>
        <taxon>Bacteroidota</taxon>
        <taxon>Flavobacteriia</taxon>
        <taxon>Flavobacteriales</taxon>
        <taxon>Flavobacteriaceae</taxon>
        <taxon>Aureibaculum</taxon>
    </lineage>
</organism>
<reference evidence="1 2" key="1">
    <citation type="submission" date="2019-05" db="EMBL/GenBank/DDBJ databases">
        <title>Algicella ahnfeltiae gen. nov., sp. nov., a novel marine bacterium of the family Flavobacteriaceae isolated from a red alga.</title>
        <authorList>
            <person name="Nedashkovskaya O.I."/>
            <person name="Kukhlevskiy A.D."/>
            <person name="Kim S.-G."/>
            <person name="Zhukova N.V."/>
            <person name="Mikhailov V.V."/>
        </authorList>
    </citation>
    <scope>NUCLEOTIDE SEQUENCE [LARGE SCALE GENOMIC DNA]</scope>
    <source>
        <strain evidence="1 2">10Alg115</strain>
    </source>
</reference>
<gene>
    <name evidence="1" type="ORF">FF125_13450</name>
</gene>
<proteinExistence type="predicted"/>
<evidence type="ECO:0000313" key="1">
    <source>
        <dbReference type="EMBL" id="QCX39394.1"/>
    </source>
</evidence>
<accession>A0A5B7TVS0</accession>
<evidence type="ECO:0000313" key="2">
    <source>
        <dbReference type="Proteomes" id="UP000306229"/>
    </source>
</evidence>
<dbReference type="RefSeq" id="WP_138950252.1">
    <property type="nucleotide sequence ID" value="NZ_CP040749.1"/>
</dbReference>
<dbReference type="PANTHER" id="PTHR33221">
    <property type="entry name" value="WINGED HELIX-TURN-HELIX TRANSCRIPTIONAL REGULATOR, RRF2 FAMILY"/>
    <property type="match status" value="1"/>
</dbReference>
<dbReference type="GO" id="GO:0005829">
    <property type="term" value="C:cytosol"/>
    <property type="evidence" value="ECO:0007669"/>
    <property type="project" value="TreeGrafter"/>
</dbReference>
<dbReference type="AlphaFoldDB" id="A0A5B7TVS0"/>
<dbReference type="NCBIfam" id="TIGR00738">
    <property type="entry name" value="rrf2_super"/>
    <property type="match status" value="1"/>
</dbReference>
<sequence>MLSKSSTYAIRAVLFLSLNSDDEKKYNPKSIAEIIDIPAPFLAKTLQELTKRNIISSRKGRNGGFYLTDADRQNSMISIVAAIDGLEKFQGCSLGLPVCDSENPCPIHHLVSPLRNKLVGELTNKTIASFSKEIKEGHTHLF</sequence>
<dbReference type="OrthoDB" id="9808360at2"/>
<dbReference type="SUPFAM" id="SSF46785">
    <property type="entry name" value="Winged helix' DNA-binding domain"/>
    <property type="match status" value="1"/>
</dbReference>
<dbReference type="Pfam" id="PF02082">
    <property type="entry name" value="Rrf2"/>
    <property type="match status" value="1"/>
</dbReference>
<dbReference type="InterPro" id="IPR036388">
    <property type="entry name" value="WH-like_DNA-bd_sf"/>
</dbReference>
<dbReference type="PROSITE" id="PS51197">
    <property type="entry name" value="HTH_RRF2_2"/>
    <property type="match status" value="1"/>
</dbReference>
<dbReference type="EMBL" id="CP040749">
    <property type="protein sequence ID" value="QCX39394.1"/>
    <property type="molecule type" value="Genomic_DNA"/>
</dbReference>
<keyword evidence="2" id="KW-1185">Reference proteome</keyword>
<dbReference type="GO" id="GO:0003700">
    <property type="term" value="F:DNA-binding transcription factor activity"/>
    <property type="evidence" value="ECO:0007669"/>
    <property type="project" value="TreeGrafter"/>
</dbReference>
<dbReference type="KEGG" id="fbe:FF125_13450"/>